<evidence type="ECO:0000313" key="4">
    <source>
        <dbReference type="Proteomes" id="UP000280586"/>
    </source>
</evidence>
<dbReference type="Proteomes" id="UP001055437">
    <property type="component" value="Chromosome"/>
</dbReference>
<reference evidence="3" key="2">
    <citation type="submission" date="2022-06" db="EMBL/GenBank/DDBJ databases">
        <authorList>
            <person name="Holder M.E."/>
            <person name="Ajami N.J."/>
            <person name="Petrosino J.F."/>
        </authorList>
    </citation>
    <scope>NUCLEOTIDE SEQUENCE</scope>
    <source>
        <strain evidence="3">RMA 8861</strain>
    </source>
</reference>
<dbReference type="RefSeq" id="WP_066676552.1">
    <property type="nucleotide sequence ID" value="NZ_CABMIZ010000017.1"/>
</dbReference>
<evidence type="ECO:0000256" key="1">
    <source>
        <dbReference type="SAM" id="Phobius"/>
    </source>
</evidence>
<dbReference type="OrthoDB" id="47603at2"/>
<keyword evidence="1" id="KW-1133">Transmembrane helix</keyword>
<name>A0A9N7JMH2_CLOSE</name>
<dbReference type="Gene3D" id="2.60.320.10">
    <property type="entry name" value="N-utilization substance G protein NusG, insert domain"/>
    <property type="match status" value="1"/>
</dbReference>
<dbReference type="Pfam" id="PF07009">
    <property type="entry name" value="NusG_II"/>
    <property type="match status" value="1"/>
</dbReference>
<evidence type="ECO:0000313" key="5">
    <source>
        <dbReference type="Proteomes" id="UP001055437"/>
    </source>
</evidence>
<keyword evidence="5" id="KW-1185">Reference proteome</keyword>
<dbReference type="InterPro" id="IPR038690">
    <property type="entry name" value="NusG_2_sf"/>
</dbReference>
<dbReference type="GeneID" id="303561008"/>
<keyword evidence="1" id="KW-0812">Transmembrane</keyword>
<dbReference type="Proteomes" id="UP000280586">
    <property type="component" value="Chromosome"/>
</dbReference>
<dbReference type="KEGG" id="csep:CP523_09985"/>
<organism evidence="2 4">
    <name type="scientific">Clostridium septicum</name>
    <dbReference type="NCBI Taxonomy" id="1504"/>
    <lineage>
        <taxon>Bacteria</taxon>
        <taxon>Bacillati</taxon>
        <taxon>Bacillota</taxon>
        <taxon>Clostridia</taxon>
        <taxon>Eubacteriales</taxon>
        <taxon>Clostridiaceae</taxon>
        <taxon>Clostridium</taxon>
    </lineage>
</organism>
<protein>
    <submittedName>
        <fullName evidence="2">NusG domain II-containing protein</fullName>
    </submittedName>
</protein>
<accession>A0A9N7JMH2</accession>
<sequence length="127" mass="14413">MIKKWDIIIIVLLMIMSFIPEFILGANLKAEHNNVYAEITISGKLYKNINLSSHKGEEIIEVNTKNGSNKIIIKDDKIGIYDADCPDKICMKPEFISSVGENLVCLPHRLMIEIKGVKEEEDMIISH</sequence>
<proteinExistence type="predicted"/>
<dbReference type="EMBL" id="CP023671">
    <property type="protein sequence ID" value="AYE34704.1"/>
    <property type="molecule type" value="Genomic_DNA"/>
</dbReference>
<evidence type="ECO:0000313" key="2">
    <source>
        <dbReference type="EMBL" id="AYE34704.1"/>
    </source>
</evidence>
<dbReference type="EMBL" id="CP099799">
    <property type="protein sequence ID" value="USS01299.1"/>
    <property type="molecule type" value="Genomic_DNA"/>
</dbReference>
<reference evidence="2 4" key="1">
    <citation type="submission" date="2017-09" db="EMBL/GenBank/DDBJ databases">
        <authorList>
            <person name="Thomas P."/>
            <person name="Seyboldt C."/>
        </authorList>
    </citation>
    <scope>NUCLEOTIDE SEQUENCE [LARGE SCALE GENOMIC DNA]</scope>
    <source>
        <strain evidence="2 4">DSM 7534</strain>
    </source>
</reference>
<keyword evidence="1" id="KW-0472">Membrane</keyword>
<dbReference type="AlphaFoldDB" id="A0A9N7JMH2"/>
<evidence type="ECO:0000313" key="3">
    <source>
        <dbReference type="EMBL" id="USS01299.1"/>
    </source>
</evidence>
<gene>
    <name evidence="2" type="ORF">CP523_09985</name>
    <name evidence="3" type="ORF">NH397_02325</name>
</gene>
<feature type="transmembrane region" description="Helical" evidence="1">
    <location>
        <begin position="7"/>
        <end position="26"/>
    </location>
</feature>